<dbReference type="Proteomes" id="UP000244902">
    <property type="component" value="Chromosome"/>
</dbReference>
<protein>
    <submittedName>
        <fullName evidence="1">Uncharacterized protein</fullName>
    </submittedName>
</protein>
<accession>A0A2U8H170</accession>
<dbReference type="AlphaFoldDB" id="A0A2U8H170"/>
<reference evidence="1 2" key="1">
    <citation type="submission" date="2017-06" db="EMBL/GenBank/DDBJ databases">
        <title>Azoarcus sp. TSNA42 complete genome sequence.</title>
        <authorList>
            <person name="Woo J.-H."/>
            <person name="Kim H.-S."/>
        </authorList>
    </citation>
    <scope>NUCLEOTIDE SEQUENCE [LARGE SCALE GENOMIC DNA]</scope>
    <source>
        <strain evidence="1 2">TSNA42</strain>
    </source>
</reference>
<dbReference type="OrthoDB" id="9182447at2"/>
<evidence type="ECO:0000313" key="1">
    <source>
        <dbReference type="EMBL" id="AWI79464.1"/>
    </source>
</evidence>
<evidence type="ECO:0000313" key="2">
    <source>
        <dbReference type="Proteomes" id="UP000244902"/>
    </source>
</evidence>
<sequence>MSGSSGSSGGIGFSSGASSCDSLVITTQLNSPKPAVVERIDVGDELDVRTMQVGSTTTVVAMHDGELAGGIASPDVQKLRECIADGTNYVATVIGKSDGQVTVRVSAR</sequence>
<gene>
    <name evidence="1" type="ORF">CEW87_08830</name>
</gene>
<dbReference type="RefSeq" id="WP_108972354.1">
    <property type="nucleotide sequence ID" value="NZ_CP022188.1"/>
</dbReference>
<organism evidence="1 2">
    <name type="scientific">Parazoarcus communis</name>
    <dbReference type="NCBI Taxonomy" id="41977"/>
    <lineage>
        <taxon>Bacteria</taxon>
        <taxon>Pseudomonadati</taxon>
        <taxon>Pseudomonadota</taxon>
        <taxon>Betaproteobacteria</taxon>
        <taxon>Rhodocyclales</taxon>
        <taxon>Zoogloeaceae</taxon>
        <taxon>Parazoarcus</taxon>
    </lineage>
</organism>
<name>A0A2U8H170_9RHOO</name>
<proteinExistence type="predicted"/>
<dbReference type="EMBL" id="CP022188">
    <property type="protein sequence ID" value="AWI79464.1"/>
    <property type="molecule type" value="Genomic_DNA"/>
</dbReference>